<dbReference type="EC" id="1.10.3.-" evidence="14"/>
<evidence type="ECO:0000259" key="18">
    <source>
        <dbReference type="PROSITE" id="PS50857"/>
    </source>
</evidence>
<keyword evidence="9" id="KW-0732">Signal</keyword>
<dbReference type="InterPro" id="IPR011759">
    <property type="entry name" value="Cyt_c_oxidase_su2_TM_dom"/>
</dbReference>
<evidence type="ECO:0000256" key="13">
    <source>
        <dbReference type="ARBA" id="ARBA00023136"/>
    </source>
</evidence>
<comment type="similarity">
    <text evidence="3 14 15">Belongs to the cytochrome c oxidase subunit 2 family.</text>
</comment>
<comment type="catalytic activity">
    <reaction evidence="1 14">
        <text>2 a quinol + O2 = 2 a quinone + 2 H2O</text>
        <dbReference type="Rhea" id="RHEA:55376"/>
        <dbReference type="ChEBI" id="CHEBI:15377"/>
        <dbReference type="ChEBI" id="CHEBI:15379"/>
        <dbReference type="ChEBI" id="CHEBI:24646"/>
        <dbReference type="ChEBI" id="CHEBI:132124"/>
    </reaction>
</comment>
<feature type="transmembrane region" description="Helical" evidence="17">
    <location>
        <begin position="20"/>
        <end position="38"/>
    </location>
</feature>
<feature type="transmembrane region" description="Helical" evidence="17">
    <location>
        <begin position="101"/>
        <end position="123"/>
    </location>
</feature>
<evidence type="ECO:0000256" key="11">
    <source>
        <dbReference type="ARBA" id="ARBA00022989"/>
    </source>
</evidence>
<evidence type="ECO:0000256" key="1">
    <source>
        <dbReference type="ARBA" id="ARBA00000725"/>
    </source>
</evidence>
<comment type="function">
    <text evidence="14">Catalyzes quinol oxidation with the concomitant reduction of oxygen to water. Subunit II transfers the electrons from a quinol to the binuclear center of the catalytic subunit I.</text>
</comment>
<dbReference type="GO" id="GO:0009486">
    <property type="term" value="F:cytochrome bo3 ubiquinol oxidase activity"/>
    <property type="evidence" value="ECO:0007669"/>
    <property type="project" value="InterPro"/>
</dbReference>
<feature type="domain" description="Cytochrome oxidase subunit II transmembrane region profile" evidence="19">
    <location>
        <begin position="35"/>
        <end position="133"/>
    </location>
</feature>
<keyword evidence="5 14" id="KW-0813">Transport</keyword>
<dbReference type="Proteomes" id="UP000016424">
    <property type="component" value="Unassembled WGS sequence"/>
</dbReference>
<dbReference type="PROSITE" id="PS50857">
    <property type="entry name" value="COX2_CUA"/>
    <property type="match status" value="1"/>
</dbReference>
<dbReference type="InterPro" id="IPR008972">
    <property type="entry name" value="Cupredoxin"/>
</dbReference>
<dbReference type="InterPro" id="IPR045187">
    <property type="entry name" value="CcO_II"/>
</dbReference>
<evidence type="ECO:0000256" key="9">
    <source>
        <dbReference type="ARBA" id="ARBA00022729"/>
    </source>
</evidence>
<sequence>MEGPEMVGAEEGGPIAMKRARWRAVLVLPFLFLLGGCVERTAVLNPQGPVARMQYDLIMWSVGFMLFIIVVVFTLFAVFLIRYREKPENAGYEPPDEEGNTLLEVVWTAIPILIVAALAVPTVKATFALEKPPTEKVKPITIHVTAANWKWIFSYPEENIETVNYVHIPAGVPVKFKLTSVGPMNSFWVPELGGQKYAMDGMETELILQADKPGSYMGRSANFSGEKFAHMEFEVVAQTGTDFRKWVNEVKQTAPKLDEKKYTQILKPGLVGRMTFSNTHLQWIDHAKQNSHHADGKPMKNDDQSDEAMTNSHHHGE</sequence>
<gene>
    <name evidence="20" type="ORF">GBL_1469</name>
</gene>
<evidence type="ECO:0000313" key="20">
    <source>
        <dbReference type="EMBL" id="GAD13252.1"/>
    </source>
</evidence>
<evidence type="ECO:0000256" key="7">
    <source>
        <dbReference type="ARBA" id="ARBA00022660"/>
    </source>
</evidence>
<evidence type="ECO:0000256" key="15">
    <source>
        <dbReference type="RuleBase" id="RU000456"/>
    </source>
</evidence>
<dbReference type="InterPro" id="IPR006333">
    <property type="entry name" value="Cyt_o_ubiquinol_oxidase_su2"/>
</dbReference>
<reference evidence="21" key="1">
    <citation type="journal article" date="2013" name="Genome">
        <title>Draft Genome Sequence of Geobacillus kaustophilus GBlys, a Lysogenic Strain with Bacteriophage phiOH2.</title>
        <authorList>
            <person name="Doi K."/>
            <person name="Mori K."/>
            <person name="Martono H."/>
            <person name="Nagayoshi Y."/>
            <person name="Fujino Y."/>
            <person name="Tashiro K."/>
            <person name="Kuhara S."/>
            <person name="Ohshima T."/>
        </authorList>
    </citation>
    <scope>NUCLEOTIDE SEQUENCE [LARGE SCALE GENOMIC DNA]</scope>
    <source>
        <strain evidence="21">GBlys</strain>
    </source>
</reference>
<dbReference type="GO" id="GO:0016682">
    <property type="term" value="F:oxidoreductase activity, acting on diphenols and related substances as donors, oxygen as acceptor"/>
    <property type="evidence" value="ECO:0007669"/>
    <property type="project" value="InterPro"/>
</dbReference>
<dbReference type="InterPro" id="IPR002429">
    <property type="entry name" value="CcO_II-like_C"/>
</dbReference>
<dbReference type="Pfam" id="PF02790">
    <property type="entry name" value="COX2_TM"/>
    <property type="match status" value="1"/>
</dbReference>
<dbReference type="SUPFAM" id="SSF49503">
    <property type="entry name" value="Cupredoxins"/>
    <property type="match status" value="1"/>
</dbReference>
<accession>U2X3S5</accession>
<keyword evidence="11 17" id="KW-1133">Transmembrane helix</keyword>
<keyword evidence="12 14" id="KW-0560">Oxidoreductase</keyword>
<dbReference type="PROSITE" id="PS50999">
    <property type="entry name" value="COX2_TM"/>
    <property type="match status" value="1"/>
</dbReference>
<keyword evidence="6 14" id="KW-1003">Cell membrane</keyword>
<dbReference type="InterPro" id="IPR034227">
    <property type="entry name" value="CuRO_UO_II"/>
</dbReference>
<feature type="compositionally biased region" description="Basic and acidic residues" evidence="16">
    <location>
        <begin position="287"/>
        <end position="303"/>
    </location>
</feature>
<dbReference type="GO" id="GO:0005507">
    <property type="term" value="F:copper ion binding"/>
    <property type="evidence" value="ECO:0007669"/>
    <property type="project" value="InterPro"/>
</dbReference>
<evidence type="ECO:0000256" key="12">
    <source>
        <dbReference type="ARBA" id="ARBA00023002"/>
    </source>
</evidence>
<keyword evidence="10 14" id="KW-0249">Electron transport</keyword>
<dbReference type="InterPro" id="IPR036257">
    <property type="entry name" value="Cyt_c_oxidase_su2_TM_sf"/>
</dbReference>
<dbReference type="GO" id="GO:0042773">
    <property type="term" value="P:ATP synthesis coupled electron transport"/>
    <property type="evidence" value="ECO:0007669"/>
    <property type="project" value="TreeGrafter"/>
</dbReference>
<dbReference type="PANTHER" id="PTHR22888">
    <property type="entry name" value="CYTOCHROME C OXIDASE, SUBUNIT II"/>
    <property type="match status" value="1"/>
</dbReference>
<evidence type="ECO:0000256" key="17">
    <source>
        <dbReference type="SAM" id="Phobius"/>
    </source>
</evidence>
<dbReference type="GO" id="GO:0005886">
    <property type="term" value="C:plasma membrane"/>
    <property type="evidence" value="ECO:0007669"/>
    <property type="project" value="UniProtKB-SubCell"/>
</dbReference>
<proteinExistence type="inferred from homology"/>
<dbReference type="Pfam" id="PF00116">
    <property type="entry name" value="COX2"/>
    <property type="match status" value="1"/>
</dbReference>
<dbReference type="Gene3D" id="1.10.287.90">
    <property type="match status" value="1"/>
</dbReference>
<evidence type="ECO:0000256" key="4">
    <source>
        <dbReference type="ARBA" id="ARBA00016131"/>
    </source>
</evidence>
<keyword evidence="13 14" id="KW-0472">Membrane</keyword>
<evidence type="ECO:0000256" key="8">
    <source>
        <dbReference type="ARBA" id="ARBA00022692"/>
    </source>
</evidence>
<evidence type="ECO:0000256" key="6">
    <source>
        <dbReference type="ARBA" id="ARBA00022475"/>
    </source>
</evidence>
<evidence type="ECO:0000256" key="14">
    <source>
        <dbReference type="PIRNR" id="PIRNR000292"/>
    </source>
</evidence>
<dbReference type="GO" id="GO:0004129">
    <property type="term" value="F:cytochrome-c oxidase activity"/>
    <property type="evidence" value="ECO:0007669"/>
    <property type="project" value="UniProtKB-UniRule"/>
</dbReference>
<name>U2X3S5_GEOKU</name>
<keyword evidence="8 15" id="KW-0812">Transmembrane</keyword>
<feature type="domain" description="Cytochrome oxidase subunit II copper A binding" evidence="18">
    <location>
        <begin position="137"/>
        <end position="249"/>
    </location>
</feature>
<evidence type="ECO:0000256" key="5">
    <source>
        <dbReference type="ARBA" id="ARBA00022448"/>
    </source>
</evidence>
<dbReference type="PIRSF" id="PIRSF000292">
    <property type="entry name" value="Ubi_od_II"/>
    <property type="match status" value="1"/>
</dbReference>
<dbReference type="InterPro" id="IPR006332">
    <property type="entry name" value="QoxA"/>
</dbReference>
<dbReference type="EMBL" id="BASG01000010">
    <property type="protein sequence ID" value="GAD13252.1"/>
    <property type="molecule type" value="Genomic_DNA"/>
</dbReference>
<protein>
    <recommendedName>
        <fullName evidence="4 14">Quinol oxidase subunit 2</fullName>
        <ecNumber evidence="14">1.10.3.-</ecNumber>
    </recommendedName>
</protein>
<dbReference type="AlphaFoldDB" id="U2X3S5"/>
<feature type="transmembrane region" description="Helical" evidence="17">
    <location>
        <begin position="58"/>
        <end position="81"/>
    </location>
</feature>
<comment type="subcellular location">
    <subcellularLocation>
        <location evidence="2 15">Cell membrane</location>
        <topology evidence="2 15">Multi-pass membrane protein</topology>
    </subcellularLocation>
</comment>
<comment type="caution">
    <text evidence="20">The sequence shown here is derived from an EMBL/GenBank/DDBJ whole genome shotgun (WGS) entry which is preliminary data.</text>
</comment>
<evidence type="ECO:0000256" key="16">
    <source>
        <dbReference type="SAM" id="MobiDB-lite"/>
    </source>
</evidence>
<evidence type="ECO:0000256" key="2">
    <source>
        <dbReference type="ARBA" id="ARBA00004651"/>
    </source>
</evidence>
<dbReference type="Gene3D" id="2.60.40.420">
    <property type="entry name" value="Cupredoxins - blue copper proteins"/>
    <property type="match status" value="1"/>
</dbReference>
<evidence type="ECO:0000313" key="21">
    <source>
        <dbReference type="Proteomes" id="UP000016424"/>
    </source>
</evidence>
<dbReference type="SUPFAM" id="SSF81464">
    <property type="entry name" value="Cytochrome c oxidase subunit II-like, transmembrane region"/>
    <property type="match status" value="1"/>
</dbReference>
<dbReference type="NCBIfam" id="TIGR01432">
    <property type="entry name" value="QOXA"/>
    <property type="match status" value="1"/>
</dbReference>
<evidence type="ECO:0000256" key="3">
    <source>
        <dbReference type="ARBA" id="ARBA00007866"/>
    </source>
</evidence>
<evidence type="ECO:0000256" key="10">
    <source>
        <dbReference type="ARBA" id="ARBA00022982"/>
    </source>
</evidence>
<feature type="region of interest" description="Disordered" evidence="16">
    <location>
        <begin position="287"/>
        <end position="317"/>
    </location>
</feature>
<organism evidence="20 21">
    <name type="scientific">Geobacillus kaustophilus GBlys</name>
    <dbReference type="NCBI Taxonomy" id="1337888"/>
    <lineage>
        <taxon>Bacteria</taxon>
        <taxon>Bacillati</taxon>
        <taxon>Bacillota</taxon>
        <taxon>Bacilli</taxon>
        <taxon>Bacillales</taxon>
        <taxon>Anoxybacillaceae</taxon>
        <taxon>Geobacillus</taxon>
        <taxon>Geobacillus thermoleovorans group</taxon>
    </lineage>
</organism>
<dbReference type="CDD" id="cd04212">
    <property type="entry name" value="CuRO_UO_II"/>
    <property type="match status" value="1"/>
</dbReference>
<evidence type="ECO:0000259" key="19">
    <source>
        <dbReference type="PROSITE" id="PS50999"/>
    </source>
</evidence>
<keyword evidence="7 14" id="KW-0679">Respiratory chain</keyword>
<dbReference type="PANTHER" id="PTHR22888:SF18">
    <property type="entry name" value="CYTOCHROME BO(3) UBIQUINOL OXIDASE SUBUNIT 2"/>
    <property type="match status" value="1"/>
</dbReference>